<organism evidence="4 5">
    <name type="scientific">Smittium simulii</name>
    <dbReference type="NCBI Taxonomy" id="133385"/>
    <lineage>
        <taxon>Eukaryota</taxon>
        <taxon>Fungi</taxon>
        <taxon>Fungi incertae sedis</taxon>
        <taxon>Zoopagomycota</taxon>
        <taxon>Kickxellomycotina</taxon>
        <taxon>Harpellomycetes</taxon>
        <taxon>Harpellales</taxon>
        <taxon>Legeriomycetaceae</taxon>
        <taxon>Smittium</taxon>
    </lineage>
</organism>
<keyword evidence="5" id="KW-1185">Reference proteome</keyword>
<feature type="compositionally biased region" description="Polar residues" evidence="2">
    <location>
        <begin position="1"/>
        <end position="29"/>
    </location>
</feature>
<dbReference type="InterPro" id="IPR024774">
    <property type="entry name" value="PH_dom-Mcp5-type"/>
</dbReference>
<dbReference type="GO" id="GO:0005543">
    <property type="term" value="F:phospholipid binding"/>
    <property type="evidence" value="ECO:0007669"/>
    <property type="project" value="InterPro"/>
</dbReference>
<dbReference type="GO" id="GO:0005938">
    <property type="term" value="C:cell cortex"/>
    <property type="evidence" value="ECO:0007669"/>
    <property type="project" value="InterPro"/>
</dbReference>
<reference evidence="4 5" key="1">
    <citation type="journal article" date="2018" name="MBio">
        <title>Comparative Genomics Reveals the Core Gene Toolbox for the Fungus-Insect Symbiosis.</title>
        <authorList>
            <person name="Wang Y."/>
            <person name="Stata M."/>
            <person name="Wang W."/>
            <person name="Stajich J.E."/>
            <person name="White M.M."/>
            <person name="Moncalvo J.M."/>
        </authorList>
    </citation>
    <scope>NUCLEOTIDE SEQUENCE [LARGE SCALE GENOMIC DNA]</scope>
    <source>
        <strain evidence="4 5">SWE-8-4</strain>
    </source>
</reference>
<evidence type="ECO:0000313" key="5">
    <source>
        <dbReference type="Proteomes" id="UP000245383"/>
    </source>
</evidence>
<proteinExistence type="predicted"/>
<feature type="coiled-coil region" evidence="1">
    <location>
        <begin position="350"/>
        <end position="377"/>
    </location>
</feature>
<dbReference type="PANTHER" id="PTHR28190:SF1">
    <property type="entry name" value="NUCLEAR MIGRATION PROTEIN NUM1"/>
    <property type="match status" value="1"/>
</dbReference>
<comment type="caution">
    <text evidence="4">The sequence shown here is derived from an EMBL/GenBank/DDBJ whole genome shotgun (WGS) entry which is preliminary data.</text>
</comment>
<feature type="compositionally biased region" description="Polar residues" evidence="2">
    <location>
        <begin position="37"/>
        <end position="47"/>
    </location>
</feature>
<evidence type="ECO:0000256" key="1">
    <source>
        <dbReference type="SAM" id="Coils"/>
    </source>
</evidence>
<feature type="coiled-coil region" evidence="1">
    <location>
        <begin position="556"/>
        <end position="649"/>
    </location>
</feature>
<feature type="region of interest" description="Disordered" evidence="2">
    <location>
        <begin position="269"/>
        <end position="314"/>
    </location>
</feature>
<dbReference type="Pfam" id="PF12814">
    <property type="entry name" value="Mcp5_PH"/>
    <property type="match status" value="1"/>
</dbReference>
<gene>
    <name evidence="4" type="ORF">BB561_006873</name>
</gene>
<dbReference type="OrthoDB" id="2149224at2759"/>
<feature type="compositionally biased region" description="Polar residues" evidence="2">
    <location>
        <begin position="1360"/>
        <end position="1385"/>
    </location>
</feature>
<feature type="non-terminal residue" evidence="4">
    <location>
        <position position="1944"/>
    </location>
</feature>
<dbReference type="InterPro" id="IPR053005">
    <property type="entry name" value="Nuclear_Pos-Cytoskel_Interact"/>
</dbReference>
<dbReference type="GO" id="GO:0015631">
    <property type="term" value="F:tubulin binding"/>
    <property type="evidence" value="ECO:0007669"/>
    <property type="project" value="TreeGrafter"/>
</dbReference>
<evidence type="ECO:0000259" key="3">
    <source>
        <dbReference type="Pfam" id="PF12814"/>
    </source>
</evidence>
<feature type="region of interest" description="Disordered" evidence="2">
    <location>
        <begin position="1"/>
        <end position="69"/>
    </location>
</feature>
<evidence type="ECO:0000313" key="4">
    <source>
        <dbReference type="EMBL" id="PVU85908.1"/>
    </source>
</evidence>
<dbReference type="EMBL" id="MBFR01000767">
    <property type="protein sequence ID" value="PVU85908.1"/>
    <property type="molecule type" value="Genomic_DNA"/>
</dbReference>
<evidence type="ECO:0000256" key="2">
    <source>
        <dbReference type="SAM" id="MobiDB-lite"/>
    </source>
</evidence>
<name>A0A2T9Y0Q9_9FUNG</name>
<dbReference type="PANTHER" id="PTHR28190">
    <property type="entry name" value="NUCLEAR MIGRATION PROTEIN NUM1"/>
    <property type="match status" value="1"/>
</dbReference>
<feature type="compositionally biased region" description="Basic residues" evidence="2">
    <location>
        <begin position="1435"/>
        <end position="1445"/>
    </location>
</feature>
<dbReference type="GO" id="GO:0032065">
    <property type="term" value="P:maintenance of protein location in cell cortex"/>
    <property type="evidence" value="ECO:0007669"/>
    <property type="project" value="InterPro"/>
</dbReference>
<sequence>MSENIQSNLKKTQKQAQNLSLNTSINSKMSPEDQAFKTPQNKPLSKNQSEEKILKSKSSSRSIKSRAAEPILSMTDRKMIHILRCSACRIKFEATAERKTFPYLKQSKKSYPKINGKYNSRRTSEFSLTETNEYSPNKASKFNNNKITPIDEDHINTLHSESANSDIPTGHNFDKVSSLNVSDGNLDILDSQMSQNTPQDTKNTTSSAINKNALYNSEFLTAEPDSASLSLQKLIASDDFDEDHILDEDFDLLLSQQLLDSINYGANAESMDDNYDNDTTKDSPSNNTTSENSLLPIKTPESSLDNQQNNKNNFQETPTKVKKEGLNSHHSPFKHKDLKTSIEQALLLKLQETQAAYEEKVLQNKNLLNTIEKVNKDKSLAKSDDTVSDYDLDPNVINELENFNYQKDQALFSFDKFKTDYNELIFSSNQPNNFTSNSNNSENSVIFQSARKARTRRKTNNSEFHNSGSTPNPNFFANLSISTTNEKAPNTPNSIHSIFSRGSLLQSANSTKSNWDQIDIINKLTSATELGNELISLVKYIESDISNRDNASNDLVMQYQNQLRDRDNEIKRLKRDNKHKDIFDEQIYILQSENENLKIQIKENNILLNKLENEKNKLNLSLSNSKSKIESLENNHDELQSNFEKQKIKYENEIFAIKKHIDTAKTANYEIENSYTEQIQDINFKLSQVLGTKIDGSPLKSRKGGKKLNTIEKKNSNNNFKNLTNNLIQKVETIHNIIEENNQIKQKYNDLSAENKNEKIKYDNLSKMMVSLNNDTSTSLIKKFKCNEEDHYNIENNKHHILSNASPHSRFKDYYSDQSIDDYNLKKKLFLIEKNKAATFKHDSTINPNATQLTSNIFAKKFNIKSYSESLEDAVYDLGSDNESDDNYIKRYSLKQKKIQNKIKSPFITHKISKSSFATANLSNKSKYKTQASRNSGIHDLASELQKAEKNKVRKTLPSIELANYVNNSEYDLPSSQFFKQNSENQPIINFSDNGQSTIIKDIYNTTDTVNTSKIIPNLTGSSKVLLSTDDAIYDNHTVPDLTLLETNENNGSRSLSKIDTQNNSAKEKIHDIEVTNRTDMSSLNGRKLMVAASLDSTNFAQKNNSLNNIINPTLNLADKKSEIKSKAGSTQTDSKQKVSVTEASGSTQTDSKQKVSVTEALIQTEKEIGIKTKAGSTQTDSKQKVAVTEAFTQSTEQKQPNTVCDISVQTPLELLENLLHNISCNNDKPKISYADIPSNLQNRGLSSTNLTFNSHDKESSTNLIISQDKNIQNQKNNSQGDHLTHINNNNIYKSNQAFHTLHYSKTHINHSNSASLEYIHAETPYIAADLMENSTNIQTNLNNVSNTTTDNNTHVNDSYTLNSKTRPINSKNSSVNRRNINSLNSDDEKNDISIKTTDTDLDLFSKTNDIESLEKLQKSSLQSLKSLKSVVKSSPRKSAKLYKKSTKDSRSIQYSKDALHTQEHKIVKNRKPSKDTRVISLPAQYTENSGKYNTELHENNIRTLIHSKSLPNKFIHSNLKSYCEDFDPSQPNASLKKKVVTNTSIDSLLDKNFTEKPDLIFDSNKNIILASKNNSLENGENIYPSIPDKLGIPDPFIVQAVARTMVGSYMYKFSAKSSINFIKTDLNTCLRYFWVHPYTKVLSWSKTPPAADKSKTVAKNTNPISSFADIWRSNKNREIYINKVFCINDYKNDNYFEDLISCSIVVSSKNESIRIKATSLDEHNQWLLALSYLQTREGIVGESSKMKLAPNKNARISQNSVLSQTIDDKKNLSNVSQSGISITNSDSILSARTSYTENNGLTPTEFNSNRIITSNTYMGESSRLKMIDRKNVSQSAIMATTNEKRTSKYRKSSAYDISMYKFINYDNSYNNKLHTKESATNPIKQSKSLSKALPNDYLNNNKSKENLKESKKRTISVKSVTKKSISSLIKGSNSIFSIKNNSK</sequence>
<dbReference type="Proteomes" id="UP000245383">
    <property type="component" value="Unassembled WGS sequence"/>
</dbReference>
<feature type="region of interest" description="Disordered" evidence="2">
    <location>
        <begin position="1126"/>
        <end position="1155"/>
    </location>
</feature>
<feature type="compositionally biased region" description="Low complexity" evidence="2">
    <location>
        <begin position="1346"/>
        <end position="1359"/>
    </location>
</feature>
<feature type="region of interest" description="Disordered" evidence="2">
    <location>
        <begin position="1346"/>
        <end position="1391"/>
    </location>
</feature>
<dbReference type="GO" id="GO:0000226">
    <property type="term" value="P:microtubule cytoskeleton organization"/>
    <property type="evidence" value="ECO:0007669"/>
    <property type="project" value="TreeGrafter"/>
</dbReference>
<feature type="compositionally biased region" description="Polar residues" evidence="2">
    <location>
        <begin position="300"/>
        <end position="314"/>
    </location>
</feature>
<accession>A0A2T9Y0Q9</accession>
<feature type="domain" description="Pleckstrin homology" evidence="3">
    <location>
        <begin position="1598"/>
        <end position="1736"/>
    </location>
</feature>
<keyword evidence="1" id="KW-0175">Coiled coil</keyword>
<dbReference type="GO" id="GO:0005739">
    <property type="term" value="C:mitochondrion"/>
    <property type="evidence" value="ECO:0007669"/>
    <property type="project" value="TreeGrafter"/>
</dbReference>
<protein>
    <recommendedName>
        <fullName evidence="3">Pleckstrin homology domain-containing protein</fullName>
    </recommendedName>
</protein>
<feature type="region of interest" description="Disordered" evidence="2">
    <location>
        <begin position="125"/>
        <end position="146"/>
    </location>
</feature>
<dbReference type="STRING" id="133385.A0A2T9Y0Q9"/>
<feature type="compositionally biased region" description="Polar residues" evidence="2">
    <location>
        <begin position="282"/>
        <end position="293"/>
    </location>
</feature>
<feature type="compositionally biased region" description="Polar residues" evidence="2">
    <location>
        <begin position="1128"/>
        <end position="1155"/>
    </location>
</feature>
<feature type="coiled-coil region" evidence="1">
    <location>
        <begin position="734"/>
        <end position="775"/>
    </location>
</feature>
<feature type="region of interest" description="Disordered" evidence="2">
    <location>
        <begin position="1428"/>
        <end position="1449"/>
    </location>
</feature>